<dbReference type="PANTHER" id="PTHR13780">
    <property type="entry name" value="AMP-ACTIVATED PROTEIN KINASE, GAMMA REGULATORY SUBUNIT"/>
    <property type="match status" value="1"/>
</dbReference>
<dbReference type="AlphaFoldDB" id="A0A9W7FM40"/>
<evidence type="ECO:0000256" key="2">
    <source>
        <dbReference type="ARBA" id="ARBA00023122"/>
    </source>
</evidence>
<feature type="domain" description="CBS" evidence="5">
    <location>
        <begin position="556"/>
        <end position="612"/>
    </location>
</feature>
<evidence type="ECO:0000256" key="1">
    <source>
        <dbReference type="ARBA" id="ARBA00022737"/>
    </source>
</evidence>
<feature type="compositionally biased region" description="Basic and acidic residues" evidence="4">
    <location>
        <begin position="854"/>
        <end position="885"/>
    </location>
</feature>
<sequence length="1218" mass="131671">MGTAYSQPIDAASYTANPHDAPMFEDTSEYQRCKLSSLKESEETWKDVFHAKRLISFQGFDEIFGHILGDPDEHFGLFTGDDVKKRARARALALAQLRKLHGGSGGVGDSFMAGGADKRRRTRSGSTARNSMMLGGSFAGSFSGAASMGGFGANMGSVANIAMSVANATKGARESRTSKAQVDKYKAGAMIDVYEVFSVLALLCNDDVEVKLTFIFMFFARNGSKPGGMDSKQFADMLDRVGIGVYKVLGFSPPPKQFLELAILGLFGKKGQVIRDVLNFKECWDWCQDDVEVSNYLQKILNFSLTPSSMYKQEAQVNTDSYLQNSKLMEGDSDDEDENASGILKHRPRLWTELSSKFSNKRWWENMEQLQTKATLLSALKAMHADDRVGLPVFDNKTFKGVLDCMEMARLVVEAWNTKIPLAIPPPTTNAKKGLGDSDRATTSSVIHDSPRRRRGVTPSGTLNSLAGIATGFCYKEVEEGLADGQGLDCIGTHQFSWNLIHKFANGARSVAMINSFPPVASSVVFVMHASDVAEYLSRNMDLLPHSQAIRKMVGLTRKPGVVRFDTPMIDCLKLMVKKRSDALAVVNEEGEFCGEVRIEDVRNLCFYEMEEDEEEKAEGVEEVKRVVRMTMVAIKHKKAEESAGGEGGIASPSPGGTRGGLLSMSSPGGTRRSLFSKSGKSGRSSGLSRRHLSGVGGVVGGGKGGGGDGGVEGTAGGDAADDELSKISEDVAFFRQFTSLMQPVATFLKDCYCTDTEHLLVGDEKPAVAKLKKIKLLLQNNRLNRQITMVDKVCKAFEEGIGPVGRERAKTRMLIAQKKSGTIMVLKGQQGQQGGLGLASVGEGDENGNGGEGGRERESSVRQERVSKIVENVKDKLMRGDAGRKSKRLGSLGDGGGADGDGGGGGGGGGGWGGLAAIAKRKTGWGSIKQRVTAVKMINAMKPAHARRTSILMSAQQQQQPEEEEKKDEETIRAEREEEERKKLEEENKKKGKARVGLRPDGTVRVGDSLGTAISIMAKEKKSRVFVVNSHFAPISVITLADVCRLVLSECEKEVAKMAEAERLAMEEERTKKEEDDKQRELADREAREAQNKLRIEARSGKNRVEQVLEVMGGGHRAISIKSQAAMENSVKAAGNGGVGGGGWKEGGDLNPVSIGGGGGADTRPSIAVLYEVEGGLGNRVRADTGQTEDVITIKTRPGRMASIVLEEEEEEEEEEG</sequence>
<proteinExistence type="predicted"/>
<feature type="domain" description="CBS" evidence="5">
    <location>
        <begin position="998"/>
        <end position="1055"/>
    </location>
</feature>
<dbReference type="PROSITE" id="PS51371">
    <property type="entry name" value="CBS"/>
    <property type="match status" value="2"/>
</dbReference>
<dbReference type="SUPFAM" id="SSF54631">
    <property type="entry name" value="CBS-domain pair"/>
    <property type="match status" value="2"/>
</dbReference>
<reference evidence="7" key="1">
    <citation type="journal article" date="2023" name="Commun. Biol.">
        <title>Genome analysis of Parmales, the sister group of diatoms, reveals the evolutionary specialization of diatoms from phago-mixotrophs to photoautotrophs.</title>
        <authorList>
            <person name="Ban H."/>
            <person name="Sato S."/>
            <person name="Yoshikawa S."/>
            <person name="Yamada K."/>
            <person name="Nakamura Y."/>
            <person name="Ichinomiya M."/>
            <person name="Sato N."/>
            <person name="Blanc-Mathieu R."/>
            <person name="Endo H."/>
            <person name="Kuwata A."/>
            <person name="Ogata H."/>
        </authorList>
    </citation>
    <scope>NUCLEOTIDE SEQUENCE [LARGE SCALE GENOMIC DNA]</scope>
    <source>
        <strain evidence="7">NIES 3699</strain>
    </source>
</reference>
<feature type="compositionally biased region" description="Basic and acidic residues" evidence="4">
    <location>
        <begin position="969"/>
        <end position="990"/>
    </location>
</feature>
<dbReference type="InterPro" id="IPR046342">
    <property type="entry name" value="CBS_dom_sf"/>
</dbReference>
<keyword evidence="7" id="KW-1185">Reference proteome</keyword>
<dbReference type="CDD" id="cd22265">
    <property type="entry name" value="UDM1_RNF168"/>
    <property type="match status" value="1"/>
</dbReference>
<feature type="region of interest" description="Disordered" evidence="4">
    <location>
        <begin position="835"/>
        <end position="907"/>
    </location>
</feature>
<dbReference type="EMBL" id="BRXX01000503">
    <property type="protein sequence ID" value="GMI14668.1"/>
    <property type="molecule type" value="Genomic_DNA"/>
</dbReference>
<feature type="compositionally biased region" description="Gly residues" evidence="4">
    <location>
        <begin position="893"/>
        <end position="907"/>
    </location>
</feature>
<dbReference type="InterPro" id="IPR000644">
    <property type="entry name" value="CBS_dom"/>
</dbReference>
<organism evidence="6 7">
    <name type="scientific">Triparma verrucosa</name>
    <dbReference type="NCBI Taxonomy" id="1606542"/>
    <lineage>
        <taxon>Eukaryota</taxon>
        <taxon>Sar</taxon>
        <taxon>Stramenopiles</taxon>
        <taxon>Ochrophyta</taxon>
        <taxon>Bolidophyceae</taxon>
        <taxon>Parmales</taxon>
        <taxon>Triparmaceae</taxon>
        <taxon>Triparma</taxon>
    </lineage>
</organism>
<protein>
    <recommendedName>
        <fullName evidence="5">CBS domain-containing protein</fullName>
    </recommendedName>
</protein>
<evidence type="ECO:0000313" key="7">
    <source>
        <dbReference type="Proteomes" id="UP001165160"/>
    </source>
</evidence>
<dbReference type="Pfam" id="PF00571">
    <property type="entry name" value="CBS"/>
    <property type="match status" value="2"/>
</dbReference>
<evidence type="ECO:0000256" key="4">
    <source>
        <dbReference type="SAM" id="MobiDB-lite"/>
    </source>
</evidence>
<feature type="region of interest" description="Disordered" evidence="4">
    <location>
        <begin position="639"/>
        <end position="721"/>
    </location>
</feature>
<name>A0A9W7FM40_9STRA</name>
<evidence type="ECO:0000259" key="5">
    <source>
        <dbReference type="PROSITE" id="PS51371"/>
    </source>
</evidence>
<dbReference type="Proteomes" id="UP001165160">
    <property type="component" value="Unassembled WGS sequence"/>
</dbReference>
<feature type="region of interest" description="Disordered" evidence="4">
    <location>
        <begin position="953"/>
        <end position="996"/>
    </location>
</feature>
<evidence type="ECO:0000256" key="3">
    <source>
        <dbReference type="PROSITE-ProRule" id="PRU00703"/>
    </source>
</evidence>
<feature type="compositionally biased region" description="Low complexity" evidence="4">
    <location>
        <begin position="672"/>
        <end position="688"/>
    </location>
</feature>
<dbReference type="InterPro" id="IPR050511">
    <property type="entry name" value="AMPK_gamma/SDS23_families"/>
</dbReference>
<evidence type="ECO:0000313" key="6">
    <source>
        <dbReference type="EMBL" id="GMI14668.1"/>
    </source>
</evidence>
<feature type="region of interest" description="Disordered" evidence="4">
    <location>
        <begin position="1066"/>
        <end position="1094"/>
    </location>
</feature>
<keyword evidence="1" id="KW-0677">Repeat</keyword>
<dbReference type="Gene3D" id="3.10.580.10">
    <property type="entry name" value="CBS-domain"/>
    <property type="match status" value="2"/>
</dbReference>
<feature type="region of interest" description="Disordered" evidence="4">
    <location>
        <begin position="427"/>
        <end position="461"/>
    </location>
</feature>
<gene>
    <name evidence="6" type="ORF">TrVE_jg1557</name>
</gene>
<keyword evidence="2 3" id="KW-0129">CBS domain</keyword>
<comment type="caution">
    <text evidence="6">The sequence shown here is derived from an EMBL/GenBank/DDBJ whole genome shotgun (WGS) entry which is preliminary data.</text>
</comment>
<accession>A0A9W7FM40</accession>
<feature type="compositionally biased region" description="Gly residues" evidence="4">
    <location>
        <begin position="695"/>
        <end position="717"/>
    </location>
</feature>